<gene>
    <name evidence="11" type="ORF">HDA39_005621</name>
</gene>
<feature type="transmembrane region" description="Helical" evidence="9">
    <location>
        <begin position="269"/>
        <end position="286"/>
    </location>
</feature>
<feature type="transmembrane region" description="Helical" evidence="9">
    <location>
        <begin position="66"/>
        <end position="99"/>
    </location>
</feature>
<evidence type="ECO:0000256" key="9">
    <source>
        <dbReference type="SAM" id="Phobius"/>
    </source>
</evidence>
<keyword evidence="8" id="KW-0902">Two-component regulatory system</keyword>
<proteinExistence type="predicted"/>
<dbReference type="Pfam" id="PF02518">
    <property type="entry name" value="HATPase_c"/>
    <property type="match status" value="1"/>
</dbReference>
<dbReference type="Pfam" id="PF07730">
    <property type="entry name" value="HisKA_3"/>
    <property type="match status" value="1"/>
</dbReference>
<feature type="domain" description="Histidine kinase" evidence="10">
    <location>
        <begin position="540"/>
        <end position="627"/>
    </location>
</feature>
<dbReference type="EC" id="2.7.13.3" evidence="2"/>
<dbReference type="CDD" id="cd16917">
    <property type="entry name" value="HATPase_UhpB-NarQ-NarX-like"/>
    <property type="match status" value="1"/>
</dbReference>
<evidence type="ECO:0000256" key="1">
    <source>
        <dbReference type="ARBA" id="ARBA00000085"/>
    </source>
</evidence>
<organism evidence="11 12">
    <name type="scientific">Kribbella italica</name>
    <dbReference type="NCBI Taxonomy" id="1540520"/>
    <lineage>
        <taxon>Bacteria</taxon>
        <taxon>Bacillati</taxon>
        <taxon>Actinomycetota</taxon>
        <taxon>Actinomycetes</taxon>
        <taxon>Propionibacteriales</taxon>
        <taxon>Kribbellaceae</taxon>
        <taxon>Kribbella</taxon>
    </lineage>
</organism>
<keyword evidence="4" id="KW-0808">Transferase</keyword>
<dbReference type="GO" id="GO:0000155">
    <property type="term" value="F:phosphorelay sensor kinase activity"/>
    <property type="evidence" value="ECO:0007669"/>
    <property type="project" value="InterPro"/>
</dbReference>
<evidence type="ECO:0000259" key="10">
    <source>
        <dbReference type="PROSITE" id="PS50109"/>
    </source>
</evidence>
<keyword evidence="9" id="KW-0472">Membrane</keyword>
<feature type="transmembrane region" description="Helical" evidence="9">
    <location>
        <begin position="315"/>
        <end position="333"/>
    </location>
</feature>
<dbReference type="InterPro" id="IPR011712">
    <property type="entry name" value="Sig_transdc_His_kin_sub3_dim/P"/>
</dbReference>
<sequence>MSLVRRARGLFADAGGDVVLAVLAVGLTQVWFLGSTDDWIYARLGFPLFVAAVPVLVALCRIEPMVAVVGLALGAFGSLLIGNVNWVVVAGCCLALWWLPARCDRRTVLVTVAAVTALPFGLNLIRVDLATMALPSVYEGIYDENGVLTGEMSGIAQDRAERIYDLSWPWWYSVLFLLVGVASWLWWSRHSDRIEVKAEWQRRQELGAFLRRPDRILVLDALLATVMSSFVLLDLVRDVVKDGNWWTAPGWMPYAVACSALTLVVRRRWPVVPVVVLAVSALLTYWQTWNSWSVLGALGLAVYSLAAGRLKPRWILVTAVAVLGALPLIARVVRYPQMILIFPELDKQPFSFGVPEDGILHNTVYDALVDRKWPVSLSLLLLLPLSLGFLARLYWRNREASQREAALEQAAAEQDAAKVVLTERSHIARDLHDVVAHAVNLMVIQAETGPDLIARGDQDVLAGFQRIGDAGRRALGELDRMLSALRDAEGVPDPELTPQPGLSDLRRLVKDVAHDGLVVELDVQGETELAPTGHQLAAYRLVQEALTNVVRHAEASKVVVMLEVQADELRVEVSDNGHGFDPEVARTGGRHGLAGMRERVRIHHGTLTIDSTPARGTSVSARIPLTAEVSR</sequence>
<dbReference type="PANTHER" id="PTHR24421:SF10">
    <property type="entry name" value="NITRATE_NITRITE SENSOR PROTEIN NARQ"/>
    <property type="match status" value="1"/>
</dbReference>
<evidence type="ECO:0000256" key="5">
    <source>
        <dbReference type="ARBA" id="ARBA00022741"/>
    </source>
</evidence>
<keyword evidence="7" id="KW-0067">ATP-binding</keyword>
<keyword evidence="6 11" id="KW-0418">Kinase</keyword>
<keyword evidence="3" id="KW-0597">Phosphoprotein</keyword>
<accession>A0A7W9JBS8</accession>
<dbReference type="InterPro" id="IPR005467">
    <property type="entry name" value="His_kinase_dom"/>
</dbReference>
<feature type="transmembrane region" description="Helical" evidence="9">
    <location>
        <begin position="170"/>
        <end position="187"/>
    </location>
</feature>
<feature type="transmembrane region" description="Helical" evidence="9">
    <location>
        <begin position="12"/>
        <end position="34"/>
    </location>
</feature>
<dbReference type="InterPro" id="IPR036890">
    <property type="entry name" value="HATPase_C_sf"/>
</dbReference>
<dbReference type="InterPro" id="IPR003594">
    <property type="entry name" value="HATPase_dom"/>
</dbReference>
<feature type="transmembrane region" description="Helical" evidence="9">
    <location>
        <begin position="245"/>
        <end position="264"/>
    </location>
</feature>
<keyword evidence="12" id="KW-1185">Reference proteome</keyword>
<feature type="transmembrane region" description="Helical" evidence="9">
    <location>
        <begin position="216"/>
        <end position="233"/>
    </location>
</feature>
<dbReference type="PANTHER" id="PTHR24421">
    <property type="entry name" value="NITRATE/NITRITE SENSOR PROTEIN NARX-RELATED"/>
    <property type="match status" value="1"/>
</dbReference>
<feature type="transmembrane region" description="Helical" evidence="9">
    <location>
        <begin position="375"/>
        <end position="395"/>
    </location>
</feature>
<dbReference type="GO" id="GO:0046983">
    <property type="term" value="F:protein dimerization activity"/>
    <property type="evidence" value="ECO:0007669"/>
    <property type="project" value="InterPro"/>
</dbReference>
<evidence type="ECO:0000256" key="7">
    <source>
        <dbReference type="ARBA" id="ARBA00022840"/>
    </source>
</evidence>
<dbReference type="RefSeq" id="WP_184800093.1">
    <property type="nucleotide sequence ID" value="NZ_JACHMY010000001.1"/>
</dbReference>
<evidence type="ECO:0000256" key="6">
    <source>
        <dbReference type="ARBA" id="ARBA00022777"/>
    </source>
</evidence>
<evidence type="ECO:0000256" key="3">
    <source>
        <dbReference type="ARBA" id="ARBA00022553"/>
    </source>
</evidence>
<evidence type="ECO:0000256" key="2">
    <source>
        <dbReference type="ARBA" id="ARBA00012438"/>
    </source>
</evidence>
<feature type="transmembrane region" description="Helical" evidence="9">
    <location>
        <begin position="40"/>
        <end position="59"/>
    </location>
</feature>
<comment type="caution">
    <text evidence="11">The sequence shown here is derived from an EMBL/GenBank/DDBJ whole genome shotgun (WGS) entry which is preliminary data.</text>
</comment>
<dbReference type="GO" id="GO:0016020">
    <property type="term" value="C:membrane"/>
    <property type="evidence" value="ECO:0007669"/>
    <property type="project" value="InterPro"/>
</dbReference>
<evidence type="ECO:0000313" key="12">
    <source>
        <dbReference type="Proteomes" id="UP000549971"/>
    </source>
</evidence>
<dbReference type="Gene3D" id="3.30.565.10">
    <property type="entry name" value="Histidine kinase-like ATPase, C-terminal domain"/>
    <property type="match status" value="1"/>
</dbReference>
<evidence type="ECO:0000256" key="8">
    <source>
        <dbReference type="ARBA" id="ARBA00023012"/>
    </source>
</evidence>
<protein>
    <recommendedName>
        <fullName evidence="2">histidine kinase</fullName>
        <ecNumber evidence="2">2.7.13.3</ecNumber>
    </recommendedName>
</protein>
<evidence type="ECO:0000313" key="11">
    <source>
        <dbReference type="EMBL" id="MBB5838887.1"/>
    </source>
</evidence>
<comment type="catalytic activity">
    <reaction evidence="1">
        <text>ATP + protein L-histidine = ADP + protein N-phospho-L-histidine.</text>
        <dbReference type="EC" id="2.7.13.3"/>
    </reaction>
</comment>
<dbReference type="InterPro" id="IPR050482">
    <property type="entry name" value="Sensor_HK_TwoCompSys"/>
</dbReference>
<dbReference type="Proteomes" id="UP000549971">
    <property type="component" value="Unassembled WGS sequence"/>
</dbReference>
<dbReference type="SMART" id="SM00387">
    <property type="entry name" value="HATPase_c"/>
    <property type="match status" value="1"/>
</dbReference>
<dbReference type="AlphaFoldDB" id="A0A7W9JBS8"/>
<dbReference type="EMBL" id="JACHMY010000001">
    <property type="protein sequence ID" value="MBB5838887.1"/>
    <property type="molecule type" value="Genomic_DNA"/>
</dbReference>
<dbReference type="SUPFAM" id="SSF55874">
    <property type="entry name" value="ATPase domain of HSP90 chaperone/DNA topoisomerase II/histidine kinase"/>
    <property type="match status" value="1"/>
</dbReference>
<keyword evidence="9" id="KW-0812">Transmembrane</keyword>
<reference evidence="11 12" key="1">
    <citation type="submission" date="2020-08" db="EMBL/GenBank/DDBJ databases">
        <title>Sequencing the genomes of 1000 actinobacteria strains.</title>
        <authorList>
            <person name="Klenk H.-P."/>
        </authorList>
    </citation>
    <scope>NUCLEOTIDE SEQUENCE [LARGE SCALE GENOMIC DNA]</scope>
    <source>
        <strain evidence="11 12">DSM 28967</strain>
    </source>
</reference>
<dbReference type="Gene3D" id="1.20.5.1930">
    <property type="match status" value="1"/>
</dbReference>
<dbReference type="PROSITE" id="PS50109">
    <property type="entry name" value="HIS_KIN"/>
    <property type="match status" value="1"/>
</dbReference>
<dbReference type="GO" id="GO:0005524">
    <property type="term" value="F:ATP binding"/>
    <property type="evidence" value="ECO:0007669"/>
    <property type="project" value="UniProtKB-KW"/>
</dbReference>
<keyword evidence="5" id="KW-0547">Nucleotide-binding</keyword>
<keyword evidence="9" id="KW-1133">Transmembrane helix</keyword>
<name>A0A7W9JBS8_9ACTN</name>
<evidence type="ECO:0000256" key="4">
    <source>
        <dbReference type="ARBA" id="ARBA00022679"/>
    </source>
</evidence>